<keyword evidence="2" id="KW-1133">Transmembrane helix</keyword>
<evidence type="ECO:0000313" key="4">
    <source>
        <dbReference type="EMBL" id="EMI54278.1"/>
    </source>
</evidence>
<dbReference type="Pfam" id="PF12801">
    <property type="entry name" value="Fer4_5"/>
    <property type="match status" value="2"/>
</dbReference>
<keyword evidence="2" id="KW-0472">Membrane</keyword>
<feature type="transmembrane region" description="Helical" evidence="2">
    <location>
        <begin position="460"/>
        <end position="480"/>
    </location>
</feature>
<feature type="domain" description="FMN-binding" evidence="3">
    <location>
        <begin position="78"/>
        <end position="164"/>
    </location>
</feature>
<keyword evidence="5" id="KW-1185">Reference proteome</keyword>
<dbReference type="GO" id="GO:0010181">
    <property type="term" value="F:FMN binding"/>
    <property type="evidence" value="ECO:0007669"/>
    <property type="project" value="InterPro"/>
</dbReference>
<evidence type="ECO:0000259" key="3">
    <source>
        <dbReference type="SMART" id="SM00900"/>
    </source>
</evidence>
<dbReference type="AlphaFoldDB" id="M5UE56"/>
<accession>M5UE56</accession>
<dbReference type="Proteomes" id="UP000011885">
    <property type="component" value="Unassembled WGS sequence"/>
</dbReference>
<feature type="transmembrane region" description="Helical" evidence="2">
    <location>
        <begin position="368"/>
        <end position="388"/>
    </location>
</feature>
<evidence type="ECO:0000256" key="1">
    <source>
        <dbReference type="SAM" id="MobiDB-lite"/>
    </source>
</evidence>
<feature type="transmembrane region" description="Helical" evidence="2">
    <location>
        <begin position="492"/>
        <end position="513"/>
    </location>
</feature>
<gene>
    <name evidence="4" type="ORF">RSSM_04269</name>
</gene>
<dbReference type="InterPro" id="IPR007329">
    <property type="entry name" value="FMN-bd"/>
</dbReference>
<protein>
    <submittedName>
        <fullName evidence="4">NosR regulatory protein</fullName>
    </submittedName>
</protein>
<organism evidence="4 5">
    <name type="scientific">Rhodopirellula sallentina SM41</name>
    <dbReference type="NCBI Taxonomy" id="1263870"/>
    <lineage>
        <taxon>Bacteria</taxon>
        <taxon>Pseudomonadati</taxon>
        <taxon>Planctomycetota</taxon>
        <taxon>Planctomycetia</taxon>
        <taxon>Pirellulales</taxon>
        <taxon>Pirellulaceae</taxon>
        <taxon>Rhodopirellula</taxon>
    </lineage>
</organism>
<proteinExistence type="predicted"/>
<feature type="domain" description="FMN-binding" evidence="3">
    <location>
        <begin position="220"/>
        <end position="307"/>
    </location>
</feature>
<dbReference type="InterPro" id="IPR017896">
    <property type="entry name" value="4Fe4S_Fe-S-bd"/>
</dbReference>
<keyword evidence="2" id="KW-0812">Transmembrane</keyword>
<sequence>MVVLLCMLPSPHTTKSAGDLNDHGSSPPSIAKIQQILPGAETVSDEPSENGLWRTRGSQGTELDLVGRTMPHAAKALGYRGPTEAVFVMDDDGFIKDVGVLSSHDTDEHVAAVVADDAFLGQFNGVTWNGVDRNGETRNIDGVSGATLTSLAMAEGLLARLGAESTSLLFDRPIEDHEVARIPGAKKIQLNDPVAFARNDQDEAEWVVFRTGTFCDEVIGYQGPTELILSLDAEQTVTDLWIRQSLDNEPYVTYVREDEYFWNLIRGKTLSELADWNPIDEGVEGVSGATMTSLAIADSIALIASEIDSQGGIENWTRSPPSPWSWESLSQSLSQIRFTVRDAAVLGLLTLLGIASRRGWMRYRRFRLLWLTTTIVVIGFWTGNLISLSLLMGWAASGVSWMLALGLVALVAIALTSPPVVRGNPYCNHLCPHGAVQQLVRPSSKSSRHFSIPSRWARRFVYLGPVTFVTAYLLLLFRPATDVSGFEPFHAYLWPLAAVSSVVLCVGTLLVSLRVPMAYCRMGCPTGFLLDYLRRSSSSNQFTRYDAGLVVLLVVSAMKVWYT</sequence>
<dbReference type="GO" id="GO:0016020">
    <property type="term" value="C:membrane"/>
    <property type="evidence" value="ECO:0007669"/>
    <property type="project" value="InterPro"/>
</dbReference>
<feature type="transmembrane region" description="Helical" evidence="2">
    <location>
        <begin position="338"/>
        <end position="356"/>
    </location>
</feature>
<dbReference type="PATRIC" id="fig|1263870.3.peg.4515"/>
<dbReference type="EMBL" id="ANOH01000285">
    <property type="protein sequence ID" value="EMI54278.1"/>
    <property type="molecule type" value="Genomic_DNA"/>
</dbReference>
<feature type="transmembrane region" description="Helical" evidence="2">
    <location>
        <begin position="394"/>
        <end position="415"/>
    </location>
</feature>
<dbReference type="SMART" id="SM00900">
    <property type="entry name" value="FMN_bind"/>
    <property type="match status" value="2"/>
</dbReference>
<name>M5UE56_9BACT</name>
<evidence type="ECO:0000313" key="5">
    <source>
        <dbReference type="Proteomes" id="UP000011885"/>
    </source>
</evidence>
<evidence type="ECO:0000256" key="2">
    <source>
        <dbReference type="SAM" id="Phobius"/>
    </source>
</evidence>
<comment type="caution">
    <text evidence="4">The sequence shown here is derived from an EMBL/GenBank/DDBJ whole genome shotgun (WGS) entry which is preliminary data.</text>
</comment>
<dbReference type="Pfam" id="PF04205">
    <property type="entry name" value="FMN_bind"/>
    <property type="match status" value="1"/>
</dbReference>
<reference evidence="4 5" key="1">
    <citation type="journal article" date="2013" name="Mar. Genomics">
        <title>Expression of sulfatases in Rhodopirellula baltica and the diversity of sulfatases in the genus Rhodopirellula.</title>
        <authorList>
            <person name="Wegner C.E."/>
            <person name="Richter-Heitmann T."/>
            <person name="Klindworth A."/>
            <person name="Klockow C."/>
            <person name="Richter M."/>
            <person name="Achstetter T."/>
            <person name="Glockner F.O."/>
            <person name="Harder J."/>
        </authorList>
    </citation>
    <scope>NUCLEOTIDE SEQUENCE [LARGE SCALE GENOMIC DNA]</scope>
    <source>
        <strain evidence="4 5">SM41</strain>
    </source>
</reference>
<feature type="region of interest" description="Disordered" evidence="1">
    <location>
        <begin position="41"/>
        <end position="60"/>
    </location>
</feature>